<name>A0A6A5ZN06_9PLEO</name>
<evidence type="ECO:0000313" key="4">
    <source>
        <dbReference type="Proteomes" id="UP000799770"/>
    </source>
</evidence>
<dbReference type="OrthoDB" id="3945036at2759"/>
<keyword evidence="2" id="KW-0472">Membrane</keyword>
<feature type="transmembrane region" description="Helical" evidence="2">
    <location>
        <begin position="21"/>
        <end position="42"/>
    </location>
</feature>
<gene>
    <name evidence="3" type="ORF">BDV96DRAFT_595004</name>
</gene>
<evidence type="ECO:0000313" key="3">
    <source>
        <dbReference type="EMBL" id="KAF2120556.1"/>
    </source>
</evidence>
<proteinExistence type="predicted"/>
<dbReference type="AlphaFoldDB" id="A0A6A5ZN06"/>
<keyword evidence="4" id="KW-1185">Reference proteome</keyword>
<feature type="region of interest" description="Disordered" evidence="1">
    <location>
        <begin position="1"/>
        <end position="22"/>
    </location>
</feature>
<feature type="transmembrane region" description="Helical" evidence="2">
    <location>
        <begin position="62"/>
        <end position="80"/>
    </location>
</feature>
<organism evidence="3 4">
    <name type="scientific">Lophiotrema nucula</name>
    <dbReference type="NCBI Taxonomy" id="690887"/>
    <lineage>
        <taxon>Eukaryota</taxon>
        <taxon>Fungi</taxon>
        <taxon>Dikarya</taxon>
        <taxon>Ascomycota</taxon>
        <taxon>Pezizomycotina</taxon>
        <taxon>Dothideomycetes</taxon>
        <taxon>Pleosporomycetidae</taxon>
        <taxon>Pleosporales</taxon>
        <taxon>Lophiotremataceae</taxon>
        <taxon>Lophiotrema</taxon>
    </lineage>
</organism>
<feature type="compositionally biased region" description="Basic and acidic residues" evidence="1">
    <location>
        <begin position="8"/>
        <end position="19"/>
    </location>
</feature>
<dbReference type="Proteomes" id="UP000799770">
    <property type="component" value="Unassembled WGS sequence"/>
</dbReference>
<protein>
    <submittedName>
        <fullName evidence="3">Uncharacterized protein</fullName>
    </submittedName>
</protein>
<reference evidence="3" key="1">
    <citation type="journal article" date="2020" name="Stud. Mycol.">
        <title>101 Dothideomycetes genomes: a test case for predicting lifestyles and emergence of pathogens.</title>
        <authorList>
            <person name="Haridas S."/>
            <person name="Albert R."/>
            <person name="Binder M."/>
            <person name="Bloem J."/>
            <person name="Labutti K."/>
            <person name="Salamov A."/>
            <person name="Andreopoulos B."/>
            <person name="Baker S."/>
            <person name="Barry K."/>
            <person name="Bills G."/>
            <person name="Bluhm B."/>
            <person name="Cannon C."/>
            <person name="Castanera R."/>
            <person name="Culley D."/>
            <person name="Daum C."/>
            <person name="Ezra D."/>
            <person name="Gonzalez J."/>
            <person name="Henrissat B."/>
            <person name="Kuo A."/>
            <person name="Liang C."/>
            <person name="Lipzen A."/>
            <person name="Lutzoni F."/>
            <person name="Magnuson J."/>
            <person name="Mondo S."/>
            <person name="Nolan M."/>
            <person name="Ohm R."/>
            <person name="Pangilinan J."/>
            <person name="Park H.-J."/>
            <person name="Ramirez L."/>
            <person name="Alfaro M."/>
            <person name="Sun H."/>
            <person name="Tritt A."/>
            <person name="Yoshinaga Y."/>
            <person name="Zwiers L.-H."/>
            <person name="Turgeon B."/>
            <person name="Goodwin S."/>
            <person name="Spatafora J."/>
            <person name="Crous P."/>
            <person name="Grigoriev I."/>
        </authorList>
    </citation>
    <scope>NUCLEOTIDE SEQUENCE</scope>
    <source>
        <strain evidence="3">CBS 627.86</strain>
    </source>
</reference>
<evidence type="ECO:0000256" key="2">
    <source>
        <dbReference type="SAM" id="Phobius"/>
    </source>
</evidence>
<evidence type="ECO:0000256" key="1">
    <source>
        <dbReference type="SAM" id="MobiDB-lite"/>
    </source>
</evidence>
<accession>A0A6A5ZN06</accession>
<dbReference type="EMBL" id="ML977313">
    <property type="protein sequence ID" value="KAF2120556.1"/>
    <property type="molecule type" value="Genomic_DNA"/>
</dbReference>
<sequence>MGAWGSLKSKEDTSSRDDGTLSNVSQGLNGMLGVICILVPLIQRNKDLQPELPVQNPGVFRWLLTTSTITAVLSMIIGPFQNGVGMLCGFASSATQLAATLQLIVGSSETITNSQREISGLDGQMRLLSLQILEERKRAFAARNEPQ</sequence>
<keyword evidence="2" id="KW-1133">Transmembrane helix</keyword>
<keyword evidence="2" id="KW-0812">Transmembrane</keyword>